<protein>
    <submittedName>
        <fullName evidence="2">Uncharacterized protein</fullName>
    </submittedName>
</protein>
<evidence type="ECO:0000256" key="1">
    <source>
        <dbReference type="SAM" id="MobiDB-lite"/>
    </source>
</evidence>
<feature type="compositionally biased region" description="Acidic residues" evidence="1">
    <location>
        <begin position="34"/>
        <end position="49"/>
    </location>
</feature>
<dbReference type="Proteomes" id="UP000886653">
    <property type="component" value="Unassembled WGS sequence"/>
</dbReference>
<feature type="compositionally biased region" description="Basic and acidic residues" evidence="1">
    <location>
        <begin position="11"/>
        <end position="27"/>
    </location>
</feature>
<accession>A0A9P6NLU7</accession>
<dbReference type="EMBL" id="MU167238">
    <property type="protein sequence ID" value="KAG0148334.1"/>
    <property type="molecule type" value="Genomic_DNA"/>
</dbReference>
<gene>
    <name evidence="2" type="ORF">CROQUDRAFT_131998</name>
</gene>
<feature type="region of interest" description="Disordered" evidence="1">
    <location>
        <begin position="1"/>
        <end position="85"/>
    </location>
</feature>
<proteinExistence type="predicted"/>
<dbReference type="AlphaFoldDB" id="A0A9P6NLU7"/>
<reference evidence="2" key="1">
    <citation type="submission" date="2013-11" db="EMBL/GenBank/DDBJ databases">
        <title>Genome sequence of the fusiform rust pathogen reveals effectors for host alternation and coevolution with pine.</title>
        <authorList>
            <consortium name="DOE Joint Genome Institute"/>
            <person name="Smith K."/>
            <person name="Pendleton A."/>
            <person name="Kubisiak T."/>
            <person name="Anderson C."/>
            <person name="Salamov A."/>
            <person name="Aerts A."/>
            <person name="Riley R."/>
            <person name="Clum A."/>
            <person name="Lindquist E."/>
            <person name="Ence D."/>
            <person name="Campbell M."/>
            <person name="Kronenberg Z."/>
            <person name="Feau N."/>
            <person name="Dhillon B."/>
            <person name="Hamelin R."/>
            <person name="Burleigh J."/>
            <person name="Smith J."/>
            <person name="Yandell M."/>
            <person name="Nelson C."/>
            <person name="Grigoriev I."/>
            <person name="Davis J."/>
        </authorList>
    </citation>
    <scope>NUCLEOTIDE SEQUENCE</scope>
    <source>
        <strain evidence="2">G11</strain>
    </source>
</reference>
<evidence type="ECO:0000313" key="3">
    <source>
        <dbReference type="Proteomes" id="UP000886653"/>
    </source>
</evidence>
<name>A0A9P6NLU7_9BASI</name>
<keyword evidence="3" id="KW-1185">Reference proteome</keyword>
<sequence length="146" mass="15736">MELEGNGSVDGARKGSREGVKGEKKDSSVGSDWKDEDGEMDRDDEEEAWGDNTTDGEGRSEGRLKAGVKGEAVVGGVSESESKSMVAVDDDVNEHKLELGEWLAGVNSAAKMWGRWVKFKASEGGVNTEVDRNIDEDGRVNGWMPS</sequence>
<evidence type="ECO:0000313" key="2">
    <source>
        <dbReference type="EMBL" id="KAG0148334.1"/>
    </source>
</evidence>
<comment type="caution">
    <text evidence="2">The sequence shown here is derived from an EMBL/GenBank/DDBJ whole genome shotgun (WGS) entry which is preliminary data.</text>
</comment>
<feature type="compositionally biased region" description="Low complexity" evidence="1">
    <location>
        <begin position="65"/>
        <end position="79"/>
    </location>
</feature>
<organism evidence="2 3">
    <name type="scientific">Cronartium quercuum f. sp. fusiforme G11</name>
    <dbReference type="NCBI Taxonomy" id="708437"/>
    <lineage>
        <taxon>Eukaryota</taxon>
        <taxon>Fungi</taxon>
        <taxon>Dikarya</taxon>
        <taxon>Basidiomycota</taxon>
        <taxon>Pucciniomycotina</taxon>
        <taxon>Pucciniomycetes</taxon>
        <taxon>Pucciniales</taxon>
        <taxon>Coleosporiaceae</taxon>
        <taxon>Cronartium</taxon>
    </lineage>
</organism>